<dbReference type="Gene3D" id="3.30.2160.10">
    <property type="entry name" value="Hect, E3 ligase catalytic domain"/>
    <property type="match status" value="1"/>
</dbReference>
<dbReference type="Proteomes" id="UP000285405">
    <property type="component" value="Unassembled WGS sequence"/>
</dbReference>
<feature type="active site" description="Glycyl thioester intermediate" evidence="6">
    <location>
        <position position="1142"/>
    </location>
</feature>
<evidence type="ECO:0000256" key="4">
    <source>
        <dbReference type="ARBA" id="ARBA00022679"/>
    </source>
</evidence>
<dbReference type="CDD" id="cd23767">
    <property type="entry name" value="IQCD"/>
    <property type="match status" value="1"/>
</dbReference>
<dbReference type="GO" id="GO:0061630">
    <property type="term" value="F:ubiquitin protein ligase activity"/>
    <property type="evidence" value="ECO:0007669"/>
    <property type="project" value="UniProtKB-EC"/>
</dbReference>
<protein>
    <recommendedName>
        <fullName evidence="3">HECT-type E3 ubiquitin transferase</fullName>
        <ecNumber evidence="3">2.3.2.26</ecNumber>
    </recommendedName>
</protein>
<dbReference type="InterPro" id="IPR000569">
    <property type="entry name" value="HECT_dom"/>
</dbReference>
<accession>A0A420HJQ0</accession>
<evidence type="ECO:0000256" key="1">
    <source>
        <dbReference type="ARBA" id="ARBA00000885"/>
    </source>
</evidence>
<evidence type="ECO:0000313" key="9">
    <source>
        <dbReference type="Proteomes" id="UP000285405"/>
    </source>
</evidence>
<dbReference type="CDD" id="cd00078">
    <property type="entry name" value="HECTc"/>
    <property type="match status" value="1"/>
</dbReference>
<evidence type="ECO:0000313" key="8">
    <source>
        <dbReference type="EMBL" id="RKF57666.1"/>
    </source>
</evidence>
<keyword evidence="5 6" id="KW-0833">Ubl conjugation pathway</keyword>
<dbReference type="GO" id="GO:0006511">
    <property type="term" value="P:ubiquitin-dependent protein catabolic process"/>
    <property type="evidence" value="ECO:0007669"/>
    <property type="project" value="TreeGrafter"/>
</dbReference>
<evidence type="ECO:0000259" key="7">
    <source>
        <dbReference type="PROSITE" id="PS50237"/>
    </source>
</evidence>
<dbReference type="Pfam" id="PF00632">
    <property type="entry name" value="HECT"/>
    <property type="match status" value="1"/>
</dbReference>
<evidence type="ECO:0000256" key="3">
    <source>
        <dbReference type="ARBA" id="ARBA00012485"/>
    </source>
</evidence>
<dbReference type="SUPFAM" id="SSF56204">
    <property type="entry name" value="Hect, E3 ligase catalytic domain"/>
    <property type="match status" value="1"/>
</dbReference>
<comment type="pathway">
    <text evidence="2">Protein modification; protein ubiquitination.</text>
</comment>
<dbReference type="FunFam" id="3.30.2410.10:FF:000017">
    <property type="entry name" value="E3 ubiquitin-protein ligase UPL7"/>
    <property type="match status" value="1"/>
</dbReference>
<dbReference type="EMBL" id="MCBR01018790">
    <property type="protein sequence ID" value="RKF57666.1"/>
    <property type="molecule type" value="Genomic_DNA"/>
</dbReference>
<dbReference type="PANTHER" id="PTHR45700:SF2">
    <property type="entry name" value="UBIQUITIN-PROTEIN LIGASE E3C"/>
    <property type="match status" value="1"/>
</dbReference>
<dbReference type="Gene3D" id="3.90.1750.10">
    <property type="entry name" value="Hect, E3 ligase catalytic domains"/>
    <property type="match status" value="1"/>
</dbReference>
<dbReference type="Gene3D" id="3.30.2410.10">
    <property type="entry name" value="Hect, E3 ligase catalytic domain"/>
    <property type="match status" value="1"/>
</dbReference>
<dbReference type="PROSITE" id="PS50237">
    <property type="entry name" value="HECT"/>
    <property type="match status" value="1"/>
</dbReference>
<keyword evidence="4" id="KW-0808">Transferase</keyword>
<dbReference type="OrthoDB" id="8068875at2759"/>
<gene>
    <name evidence="8" type="ORF">GcC1_187018</name>
</gene>
<proteinExistence type="predicted"/>
<sequence>MFPNFTGSSRRPRQVNLSGQNLNPFAAATSTQKTVAHAQHERLQRQHERIRINAAKKIQKTWRGHKTRQMLSDARRKQWDQLEVYGNNGNSDIFILAQLRLLLSFCNSRRKDDVERIVRMSSKVVESGSEVVITFDGSRSLLLRIATISLKALETSLPEFHPELLRYLIKIIEYQPSTLSVISRRYYSCLSLILSEKSFLLDRNILLTALKTPLVMYPDLDDSYDLKLDVYASFGMQFLSTPDLEKTFGNMEEISSIVDMKLLSSALIAEFSAKRSDSSDSERNLWLLAHFILLSRRNKSLKSLEYFQTILLQISALSGENLDRIDYQDSSTIQETADGDDSSKNTTPLPELILEQFLYLTSRDCISDLLDKLNNYPIKTSTDREKDSSLFACYALTLLRIFPRREDEIRMWLYLGSINTLPSVSIPVLNFFWQIVRKTNIFCSISTDPGAALTTLRRAMRKENNMSSMAHVEDGEWHTILLFLELYAFALRFTDDEEFLSGNSYNNQLDCKTVSRLRQSALPLEDVKQLSIFLKNLAFSIYYNANELLKDISTLNDSNARTHLRMSSTTKIPEIVKSDTISIKTAEIFFAGITGNTFKHVKALATAVMRMLYERDSRRKFLPKDHWLMEFQLDTDGYIPIFGFPGERRQEFSSDDEDEIDTFEGGGRLGRVLEGHETQFPGIVIQRLIHSDNARGVRSKLAEQKILASIEPRIEVLKNMPFVMHFETRVQIFREFVNYDRRHRQDEQHMSEMRRISNRRQFRNQPTRDNLTRDERGRFRAEIRRDNMFEDAYSELYSIGSGLKDQVQISFVDQFGTVEAGIDGGGVSKEFLTCVTYEALSGKSSHKFFIPNDQNLLYPNPVILDEEKENLRLEGHLDTSPYWKEKIKEILQRYEFLGRIIGKCLYEGILVDIGLAGFFLLKWSASGMTGSDYRANINDLRDLDESLYQGILQLKNYDGNVEDFSLDFTITDTISLKNGQTKAITRDLMHNGSSITVNNENRPLYISYVARHRLQIQPYQQTHAFLKGLSDVINPAWISLFNQSELQILLSGDSSEIDVEDLRRHTSYGGVYQIGDDGEEHETIKLFWKVMKSLDDPDRRRVLKFVTSSPRAPLLGFSELNPTFSIRDSGSDGTRLPSTSTCVNLLKLPRYSSEDVLREKLIYAINSGAGFDLS</sequence>
<dbReference type="SMART" id="SM00119">
    <property type="entry name" value="HECTc"/>
    <property type="match status" value="1"/>
</dbReference>
<dbReference type="GO" id="GO:0000209">
    <property type="term" value="P:protein polyubiquitination"/>
    <property type="evidence" value="ECO:0007669"/>
    <property type="project" value="InterPro"/>
</dbReference>
<organism evidence="8 9">
    <name type="scientific">Golovinomyces cichoracearum</name>
    <dbReference type="NCBI Taxonomy" id="62708"/>
    <lineage>
        <taxon>Eukaryota</taxon>
        <taxon>Fungi</taxon>
        <taxon>Dikarya</taxon>
        <taxon>Ascomycota</taxon>
        <taxon>Pezizomycotina</taxon>
        <taxon>Leotiomycetes</taxon>
        <taxon>Erysiphales</taxon>
        <taxon>Erysiphaceae</taxon>
        <taxon>Golovinomyces</taxon>
    </lineage>
</organism>
<reference evidence="8 9" key="1">
    <citation type="journal article" date="2018" name="BMC Genomics">
        <title>Comparative genome analyses reveal sequence features reflecting distinct modes of host-adaptation between dicot and monocot powdery mildew.</title>
        <authorList>
            <person name="Wu Y."/>
            <person name="Ma X."/>
            <person name="Pan Z."/>
            <person name="Kale S.D."/>
            <person name="Song Y."/>
            <person name="King H."/>
            <person name="Zhang Q."/>
            <person name="Presley C."/>
            <person name="Deng X."/>
            <person name="Wei C.I."/>
            <person name="Xiao S."/>
        </authorList>
    </citation>
    <scope>NUCLEOTIDE SEQUENCE [LARGE SCALE GENOMIC DNA]</scope>
    <source>
        <strain evidence="8">UCSC1</strain>
    </source>
</reference>
<evidence type="ECO:0000256" key="2">
    <source>
        <dbReference type="ARBA" id="ARBA00004906"/>
    </source>
</evidence>
<evidence type="ECO:0000256" key="5">
    <source>
        <dbReference type="ARBA" id="ARBA00022786"/>
    </source>
</evidence>
<name>A0A420HJQ0_9PEZI</name>
<dbReference type="EC" id="2.3.2.26" evidence="3"/>
<dbReference type="InterPro" id="IPR044611">
    <property type="entry name" value="E3A/B/C-like"/>
</dbReference>
<comment type="catalytic activity">
    <reaction evidence="1">
        <text>S-ubiquitinyl-[E2 ubiquitin-conjugating enzyme]-L-cysteine + [acceptor protein]-L-lysine = [E2 ubiquitin-conjugating enzyme]-L-cysteine + N(6)-ubiquitinyl-[acceptor protein]-L-lysine.</text>
        <dbReference type="EC" id="2.3.2.26"/>
    </reaction>
</comment>
<dbReference type="AlphaFoldDB" id="A0A420HJQ0"/>
<feature type="domain" description="HECT" evidence="7">
    <location>
        <begin position="803"/>
        <end position="1174"/>
    </location>
</feature>
<comment type="caution">
    <text evidence="8">The sequence shown here is derived from an EMBL/GenBank/DDBJ whole genome shotgun (WGS) entry which is preliminary data.</text>
</comment>
<dbReference type="PROSITE" id="PS50096">
    <property type="entry name" value="IQ"/>
    <property type="match status" value="1"/>
</dbReference>
<dbReference type="InterPro" id="IPR035983">
    <property type="entry name" value="Hect_E3_ubiquitin_ligase"/>
</dbReference>
<evidence type="ECO:0000256" key="6">
    <source>
        <dbReference type="PROSITE-ProRule" id="PRU00104"/>
    </source>
</evidence>
<dbReference type="PANTHER" id="PTHR45700">
    <property type="entry name" value="UBIQUITIN-PROTEIN LIGASE E3C"/>
    <property type="match status" value="1"/>
</dbReference>